<name>A0ACC2JQM4_9PEZI</name>
<dbReference type="Proteomes" id="UP001153332">
    <property type="component" value="Unassembled WGS sequence"/>
</dbReference>
<protein>
    <submittedName>
        <fullName evidence="1">Uncharacterized protein</fullName>
    </submittedName>
</protein>
<organism evidence="1 2">
    <name type="scientific">Lasiodiplodia mahajangana</name>
    <dbReference type="NCBI Taxonomy" id="1108764"/>
    <lineage>
        <taxon>Eukaryota</taxon>
        <taxon>Fungi</taxon>
        <taxon>Dikarya</taxon>
        <taxon>Ascomycota</taxon>
        <taxon>Pezizomycotina</taxon>
        <taxon>Dothideomycetes</taxon>
        <taxon>Dothideomycetes incertae sedis</taxon>
        <taxon>Botryosphaeriales</taxon>
        <taxon>Botryosphaeriaceae</taxon>
        <taxon>Lasiodiplodia</taxon>
    </lineage>
</organism>
<dbReference type="EMBL" id="JAPUUL010000662">
    <property type="protein sequence ID" value="KAJ8129784.1"/>
    <property type="molecule type" value="Genomic_DNA"/>
</dbReference>
<gene>
    <name evidence="1" type="ORF">O1611_g3846</name>
</gene>
<evidence type="ECO:0000313" key="2">
    <source>
        <dbReference type="Proteomes" id="UP001153332"/>
    </source>
</evidence>
<keyword evidence="2" id="KW-1185">Reference proteome</keyword>
<evidence type="ECO:0000313" key="1">
    <source>
        <dbReference type="EMBL" id="KAJ8129784.1"/>
    </source>
</evidence>
<proteinExistence type="predicted"/>
<sequence>MASASIPASPSLEIHACQRSHRSFSFFVQRTCSQLAGFFGSNFWERITLQAAYHEPAVRHAIVAIGSRHELAMQQTGEIATVGIFALEQYNLSIRHLLDPSLSRGQRGIDIYLILSILFACFENIQGNHALSIAHIQSGVKLLRETVYDRDTGVLRHQQFGSPSRINSYASLETYAKIFALLDSQASRIIGDYQRPFFAASSSYAAQIYGDAPISFSSINEAKSTFENGACLFSGSLDAKLSDDSIQLPNRPMKDPRGHLAKLMSKFWLAVQELVQSKREKFSPREELAVAVLQLNVLVTWVSFEVELRPSNASSAWDSFTLQVEEMVLLGEKIASFISDNDSGENITSFSLESGYIIPMYAVASSCRDLTIRRRAIAVLRSVSRQEGLWNSLLAAQVAERIIEIEESESNEMNNFSDSAAALDLFRSRPLLRIDANGGRLHYTLNARGEHPVQEVVEEVFSW</sequence>
<comment type="caution">
    <text evidence="1">The sequence shown here is derived from an EMBL/GenBank/DDBJ whole genome shotgun (WGS) entry which is preliminary data.</text>
</comment>
<accession>A0ACC2JQM4</accession>
<reference evidence="1" key="1">
    <citation type="submission" date="2022-12" db="EMBL/GenBank/DDBJ databases">
        <title>Genome Sequence of Lasiodiplodia mahajangana.</title>
        <authorList>
            <person name="Buettner E."/>
        </authorList>
    </citation>
    <scope>NUCLEOTIDE SEQUENCE</scope>
    <source>
        <strain evidence="1">VT137</strain>
    </source>
</reference>